<proteinExistence type="inferred from homology"/>
<dbReference type="PANTHER" id="PTHR43104">
    <property type="entry name" value="L-2-HYDROXYGLUTARATE DEHYDROGENASE, MITOCHONDRIAL"/>
    <property type="match status" value="1"/>
</dbReference>
<protein>
    <submittedName>
        <fullName evidence="7">NAD binding site:FAD dependent oxidoreductase</fullName>
    </submittedName>
</protein>
<organism evidence="7 8">
    <name type="scientific">Roseivivax marinus</name>
    <dbReference type="NCBI Taxonomy" id="1379903"/>
    <lineage>
        <taxon>Bacteria</taxon>
        <taxon>Pseudomonadati</taxon>
        <taxon>Pseudomonadota</taxon>
        <taxon>Alphaproteobacteria</taxon>
        <taxon>Rhodobacterales</taxon>
        <taxon>Roseobacteraceae</taxon>
        <taxon>Roseivivax</taxon>
    </lineage>
</organism>
<dbReference type="PANTHER" id="PTHR43104:SF4">
    <property type="entry name" value="L-2-HYDROXYGLUTARATE DEHYDROGENASE, MITOCHONDRIAL"/>
    <property type="match status" value="1"/>
</dbReference>
<keyword evidence="3" id="KW-0274">FAD</keyword>
<dbReference type="Pfam" id="PF01266">
    <property type="entry name" value="DAO"/>
    <property type="match status" value="1"/>
</dbReference>
<evidence type="ECO:0000256" key="5">
    <source>
        <dbReference type="ARBA" id="ARBA00037941"/>
    </source>
</evidence>
<name>W4HGH6_9RHOB</name>
<dbReference type="Gene3D" id="3.30.9.10">
    <property type="entry name" value="D-Amino Acid Oxidase, subunit A, domain 2"/>
    <property type="match status" value="1"/>
</dbReference>
<dbReference type="EMBL" id="AQQW01000011">
    <property type="protein sequence ID" value="ETW11488.1"/>
    <property type="molecule type" value="Genomic_DNA"/>
</dbReference>
<keyword evidence="8" id="KW-1185">Reference proteome</keyword>
<dbReference type="AlphaFoldDB" id="W4HGH6"/>
<evidence type="ECO:0000313" key="7">
    <source>
        <dbReference type="EMBL" id="ETW11488.1"/>
    </source>
</evidence>
<dbReference type="RefSeq" id="WP_043846035.1">
    <property type="nucleotide sequence ID" value="NZ_AQQW01000011.1"/>
</dbReference>
<evidence type="ECO:0000256" key="3">
    <source>
        <dbReference type="ARBA" id="ARBA00022827"/>
    </source>
</evidence>
<comment type="caution">
    <text evidence="7">The sequence shown here is derived from an EMBL/GenBank/DDBJ whole genome shotgun (WGS) entry which is preliminary data.</text>
</comment>
<evidence type="ECO:0000256" key="4">
    <source>
        <dbReference type="ARBA" id="ARBA00023002"/>
    </source>
</evidence>
<evidence type="ECO:0000256" key="1">
    <source>
        <dbReference type="ARBA" id="ARBA00001974"/>
    </source>
</evidence>
<evidence type="ECO:0000259" key="6">
    <source>
        <dbReference type="Pfam" id="PF01266"/>
    </source>
</evidence>
<accession>W4HGH6</accession>
<comment type="cofactor">
    <cofactor evidence="1">
        <name>FAD</name>
        <dbReference type="ChEBI" id="CHEBI:57692"/>
    </cofactor>
</comment>
<reference evidence="7 8" key="1">
    <citation type="journal article" date="2014" name="Antonie Van Leeuwenhoek">
        <title>Roseivivax atlanticus sp. nov., isolated from surface seawater of the Atlantic Ocean.</title>
        <authorList>
            <person name="Li G."/>
            <person name="Lai Q."/>
            <person name="Liu X."/>
            <person name="Sun F."/>
            <person name="Shao Z."/>
        </authorList>
    </citation>
    <scope>NUCLEOTIDE SEQUENCE [LARGE SCALE GENOMIC DNA]</scope>
    <source>
        <strain evidence="7 8">22II-s10s</strain>
    </source>
</reference>
<dbReference type="SUPFAM" id="SSF51905">
    <property type="entry name" value="FAD/NAD(P)-binding domain"/>
    <property type="match status" value="1"/>
</dbReference>
<sequence length="389" mass="41629">MSEWDFDTVVIGCGMVGMAIAAAVAARGQAVLALEAGSRPGEETSARNSEVVHAGLYYPTGTLKHRFCVTGRRMLYDFMDRTGVDYRKCGKLIVATSDAEEEQLGRIHALGTANGVEGLEMIPAAEVARREPVLSAQAALLSHETGVFDSHSVLQRQLAVLEAHEGLMALRSPVASVEREGGGFRVHTGGDDPTTISTRRLVNAAGLWAPGVAHRIEGMPPEAVPDQWLAKGCYFRLSGRSPFSHLIYPVPVDGGLGVHATLDLGGATRFGPDVEWLPPGTTPDRIDYRVDPARAPVFEEAIRRYWPDLPDGRLEPDYSGVRPKLRGPGEGFFDFDLQDVETHGLSGLVNLFGMESPGLTSALALGEAVAAAVCEQQPLPRAEPAEATG</sequence>
<dbReference type="eggNOG" id="COG0579">
    <property type="taxonomic scope" value="Bacteria"/>
</dbReference>
<dbReference type="InterPro" id="IPR006076">
    <property type="entry name" value="FAD-dep_OxRdtase"/>
</dbReference>
<dbReference type="STRING" id="1379903.ATO8_16275"/>
<dbReference type="Gene3D" id="3.50.50.60">
    <property type="entry name" value="FAD/NAD(P)-binding domain"/>
    <property type="match status" value="1"/>
</dbReference>
<gene>
    <name evidence="7" type="ORF">ATO8_16275</name>
</gene>
<evidence type="ECO:0000256" key="2">
    <source>
        <dbReference type="ARBA" id="ARBA00022630"/>
    </source>
</evidence>
<dbReference type="InterPro" id="IPR036188">
    <property type="entry name" value="FAD/NAD-bd_sf"/>
</dbReference>
<keyword evidence="2" id="KW-0285">Flavoprotein</keyword>
<dbReference type="PATRIC" id="fig|1317118.6.peg.3346"/>
<keyword evidence="4" id="KW-0560">Oxidoreductase</keyword>
<dbReference type="Proteomes" id="UP000019063">
    <property type="component" value="Unassembled WGS sequence"/>
</dbReference>
<dbReference type="GO" id="GO:0047545">
    <property type="term" value="F:(S)-2-hydroxyglutarate dehydrogenase activity"/>
    <property type="evidence" value="ECO:0007669"/>
    <property type="project" value="TreeGrafter"/>
</dbReference>
<feature type="domain" description="FAD dependent oxidoreductase" evidence="6">
    <location>
        <begin position="7"/>
        <end position="371"/>
    </location>
</feature>
<evidence type="ECO:0000313" key="8">
    <source>
        <dbReference type="Proteomes" id="UP000019063"/>
    </source>
</evidence>
<comment type="similarity">
    <text evidence="5">Belongs to the L2HGDH family.</text>
</comment>